<keyword evidence="1" id="KW-0808">Transferase</keyword>
<feature type="compositionally biased region" description="Low complexity" evidence="6">
    <location>
        <begin position="922"/>
        <end position="945"/>
    </location>
</feature>
<evidence type="ECO:0000313" key="10">
    <source>
        <dbReference type="Proteomes" id="UP000241788"/>
    </source>
</evidence>
<evidence type="ECO:0000256" key="2">
    <source>
        <dbReference type="ARBA" id="ARBA00022741"/>
    </source>
</evidence>
<evidence type="ECO:0000259" key="8">
    <source>
        <dbReference type="PROSITE" id="PS50011"/>
    </source>
</evidence>
<dbReference type="CDD" id="cd14014">
    <property type="entry name" value="STKc_PknB_like"/>
    <property type="match status" value="1"/>
</dbReference>
<evidence type="ECO:0000256" key="7">
    <source>
        <dbReference type="SAM" id="Phobius"/>
    </source>
</evidence>
<keyword evidence="7" id="KW-0812">Transmembrane</keyword>
<dbReference type="InterPro" id="IPR000719">
    <property type="entry name" value="Prot_kinase_dom"/>
</dbReference>
<dbReference type="Gene3D" id="3.30.200.20">
    <property type="entry name" value="Phosphorylase Kinase, domain 1"/>
    <property type="match status" value="1"/>
</dbReference>
<dbReference type="PROSITE" id="PS00107">
    <property type="entry name" value="PROTEIN_KINASE_ATP"/>
    <property type="match status" value="1"/>
</dbReference>
<dbReference type="Gene3D" id="1.10.510.10">
    <property type="entry name" value="Transferase(Phosphotransferase) domain 1"/>
    <property type="match status" value="1"/>
</dbReference>
<feature type="binding site" evidence="5">
    <location>
        <position position="107"/>
    </location>
    <ligand>
        <name>ATP</name>
        <dbReference type="ChEBI" id="CHEBI:30616"/>
    </ligand>
</feature>
<dbReference type="GO" id="GO:0005524">
    <property type="term" value="F:ATP binding"/>
    <property type="evidence" value="ECO:0007669"/>
    <property type="project" value="UniProtKB-UniRule"/>
</dbReference>
<feature type="region of interest" description="Disordered" evidence="6">
    <location>
        <begin position="906"/>
        <end position="967"/>
    </location>
</feature>
<reference evidence="10" key="1">
    <citation type="submission" date="2017-01" db="EMBL/GenBank/DDBJ databases">
        <authorList>
            <person name="Varghese N."/>
            <person name="Submissions S."/>
        </authorList>
    </citation>
    <scope>NUCLEOTIDE SEQUENCE [LARGE SCALE GENOMIC DNA]</scope>
    <source>
        <strain evidence="10">UM1</strain>
    </source>
</reference>
<dbReference type="PROSITE" id="PS00108">
    <property type="entry name" value="PROTEIN_KINASE_ST"/>
    <property type="match status" value="1"/>
</dbReference>
<dbReference type="SUPFAM" id="SSF56112">
    <property type="entry name" value="Protein kinase-like (PK-like)"/>
    <property type="match status" value="1"/>
</dbReference>
<dbReference type="SMART" id="SM00220">
    <property type="entry name" value="S_TKc"/>
    <property type="match status" value="1"/>
</dbReference>
<evidence type="ECO:0000256" key="5">
    <source>
        <dbReference type="PROSITE-ProRule" id="PRU10141"/>
    </source>
</evidence>
<evidence type="ECO:0000256" key="6">
    <source>
        <dbReference type="SAM" id="MobiDB-lite"/>
    </source>
</evidence>
<dbReference type="PANTHER" id="PTHR43289">
    <property type="entry name" value="MITOGEN-ACTIVATED PROTEIN KINASE KINASE KINASE 20-RELATED"/>
    <property type="match status" value="1"/>
</dbReference>
<dbReference type="InterPro" id="IPR008271">
    <property type="entry name" value="Ser/Thr_kinase_AS"/>
</dbReference>
<proteinExistence type="predicted"/>
<name>A0A1N6RV58_9GAMM</name>
<dbReference type="PANTHER" id="PTHR43289:SF34">
    <property type="entry name" value="SERINE_THREONINE-PROTEIN KINASE YBDM-RELATED"/>
    <property type="match status" value="1"/>
</dbReference>
<evidence type="ECO:0000256" key="3">
    <source>
        <dbReference type="ARBA" id="ARBA00022777"/>
    </source>
</evidence>
<evidence type="ECO:0000256" key="1">
    <source>
        <dbReference type="ARBA" id="ARBA00022679"/>
    </source>
</evidence>
<dbReference type="Proteomes" id="UP000241788">
    <property type="component" value="Unassembled WGS sequence"/>
</dbReference>
<keyword evidence="10" id="KW-1185">Reference proteome</keyword>
<keyword evidence="2 5" id="KW-0547">Nucleotide-binding</keyword>
<dbReference type="Gene3D" id="1.25.40.10">
    <property type="entry name" value="Tetratricopeptide repeat domain"/>
    <property type="match status" value="2"/>
</dbReference>
<dbReference type="PROSITE" id="PS50011">
    <property type="entry name" value="PROTEIN_KINASE_DOM"/>
    <property type="match status" value="1"/>
</dbReference>
<keyword evidence="7" id="KW-0472">Membrane</keyword>
<feature type="domain" description="Protein kinase" evidence="8">
    <location>
        <begin position="76"/>
        <end position="368"/>
    </location>
</feature>
<keyword evidence="3 9" id="KW-0418">Kinase</keyword>
<protein>
    <submittedName>
        <fullName evidence="9">Serine/threonine protein kinase</fullName>
    </submittedName>
</protein>
<dbReference type="InterPro" id="IPR019734">
    <property type="entry name" value="TPR_rpt"/>
</dbReference>
<evidence type="ECO:0000313" key="9">
    <source>
        <dbReference type="EMBL" id="SIQ32770.1"/>
    </source>
</evidence>
<evidence type="ECO:0000256" key="4">
    <source>
        <dbReference type="ARBA" id="ARBA00022840"/>
    </source>
</evidence>
<dbReference type="GO" id="GO:0004674">
    <property type="term" value="F:protein serine/threonine kinase activity"/>
    <property type="evidence" value="ECO:0007669"/>
    <property type="project" value="UniProtKB-KW"/>
</dbReference>
<sequence>MERTRWQRLSNALDALLDLDGDARIARLAEIETEDADFARDLRNLLAQEHTEDTLLDSPLVTAPPGPREGEQVGPYRLETLLGEGGMGQVWVAERADGLYERRVALKLLRPGLADPNLRLRFTRERQILARLAHPHIARLLDAGISASGQPYLALEEVQGEGILEYCRKRDLGLRPRLQLFQQVCEAVTHAHANLVVHRDLKPSNILVTPDGQVRLLDFGIAKLLDGNEADPPEQTRTGVRSFTLHYAAPEQIRGEPVTTQTDVYSLGVVMYELLTGSKPYRLKRETSAQWEEAILAGDPQRPSNAVVRGGEDEAVPGIDRKRWSKMLVGDLDNIALKALSKLPSERYPSAEALSLDIQRHLDGLPVLARAPSFGYRTRKFLSRHRWPIALTLLIGLTLVGLLGFTWWQRQQAIRETARAQALQTFVVGLFENAGVARTGKPLDVETLIDAGELRGDRELALQPRAHAELLGVIARIRIALGQYEEARILLQRQQDLLMSLTDAPPGLRLEAATQRGRVQRLQGDVHGCIATLASVEPRAARAQAQLPALVADYYSQLARCRRALGERDAARSLFERSLALRRSALGDDIGVVENLTDLAALSVDAGDSPQALRGFEGALAQLRKIAGPRHPLAIDILRSIGATQQQMGQAVAASRSWGEALMLSDDLQGPSHPATLSLRRQHALLLLETGRLREAEASLEANRPLIQQRYGATSVEAAAAWDALGQVSHELGELDQSHDQFLRAARILRDAKSQAALADTLQRDAAVLIEAHRAQSALRVLEDIRKLRGQPNIEWLQLQAAARLQLGDVTQALEELGIARRIAPDSLELRSLQSHLLLADATSDAVSRANAMSTLEEATTLTPTNRTSPQRLRAQLWLAQALCTTAPERAQSLFDDLQSTLAEAQPQGGVLSRQTKAAHDACPSPTATTPITAPTASTPAQASPITRPRGAAAAGAQSRPRRASLS</sequence>
<dbReference type="InterPro" id="IPR011009">
    <property type="entry name" value="Kinase-like_dom_sf"/>
</dbReference>
<accession>A0A1N6RV58</accession>
<dbReference type="SMART" id="SM00028">
    <property type="entry name" value="TPR"/>
    <property type="match status" value="5"/>
</dbReference>
<gene>
    <name evidence="9" type="ORF">SAMN05421546_1105</name>
</gene>
<keyword evidence="4 5" id="KW-0067">ATP-binding</keyword>
<dbReference type="SUPFAM" id="SSF48452">
    <property type="entry name" value="TPR-like"/>
    <property type="match status" value="2"/>
</dbReference>
<dbReference type="InterPro" id="IPR011990">
    <property type="entry name" value="TPR-like_helical_dom_sf"/>
</dbReference>
<dbReference type="InterPro" id="IPR017441">
    <property type="entry name" value="Protein_kinase_ATP_BS"/>
</dbReference>
<dbReference type="EMBL" id="FTLW01000002">
    <property type="protein sequence ID" value="SIQ32770.1"/>
    <property type="molecule type" value="Genomic_DNA"/>
</dbReference>
<dbReference type="STRING" id="1604334.SAMN05421546_1105"/>
<dbReference type="AlphaFoldDB" id="A0A1N6RV58"/>
<organism evidence="9 10">
    <name type="scientific">Solilutibacter tolerans</name>
    <dbReference type="NCBI Taxonomy" id="1604334"/>
    <lineage>
        <taxon>Bacteria</taxon>
        <taxon>Pseudomonadati</taxon>
        <taxon>Pseudomonadota</taxon>
        <taxon>Gammaproteobacteria</taxon>
        <taxon>Lysobacterales</taxon>
        <taxon>Lysobacteraceae</taxon>
        <taxon>Solilutibacter</taxon>
    </lineage>
</organism>
<keyword evidence="7" id="KW-1133">Transmembrane helix</keyword>
<dbReference type="Pfam" id="PF00069">
    <property type="entry name" value="Pkinase"/>
    <property type="match status" value="1"/>
</dbReference>
<feature type="transmembrane region" description="Helical" evidence="7">
    <location>
        <begin position="387"/>
        <end position="408"/>
    </location>
</feature>
<keyword evidence="9" id="KW-0723">Serine/threonine-protein kinase</keyword>